<dbReference type="EC" id="2.3.1.51" evidence="9"/>
<evidence type="ECO:0000256" key="6">
    <source>
        <dbReference type="ARBA" id="ARBA00023136"/>
    </source>
</evidence>
<reference evidence="9 10" key="1">
    <citation type="submission" date="2020-08" db="EMBL/GenBank/DDBJ databases">
        <title>Genomic Encyclopedia of Type Strains, Phase IV (KMG-IV): sequencing the most valuable type-strain genomes for metagenomic binning, comparative biology and taxonomic classification.</title>
        <authorList>
            <person name="Goeker M."/>
        </authorList>
    </citation>
    <scope>NUCLEOTIDE SEQUENCE [LARGE SCALE GENOMIC DNA]</scope>
    <source>
        <strain evidence="9 10">DSM 100044</strain>
    </source>
</reference>
<dbReference type="GO" id="GO:0003841">
    <property type="term" value="F:1-acylglycerol-3-phosphate O-acyltransferase activity"/>
    <property type="evidence" value="ECO:0007669"/>
    <property type="project" value="UniProtKB-EC"/>
</dbReference>
<evidence type="ECO:0000256" key="5">
    <source>
        <dbReference type="ARBA" id="ARBA00023098"/>
    </source>
</evidence>
<keyword evidence="2 9" id="KW-0808">Transferase</keyword>
<dbReference type="Proteomes" id="UP000546200">
    <property type="component" value="Unassembled WGS sequence"/>
</dbReference>
<dbReference type="RefSeq" id="WP_246348597.1">
    <property type="nucleotide sequence ID" value="NZ_JACIJK010000007.1"/>
</dbReference>
<dbReference type="InterPro" id="IPR002123">
    <property type="entry name" value="Plipid/glycerol_acylTrfase"/>
</dbReference>
<evidence type="ECO:0000259" key="8">
    <source>
        <dbReference type="SMART" id="SM00563"/>
    </source>
</evidence>
<feature type="domain" description="Phospholipid/glycerol acyltransferase" evidence="8">
    <location>
        <begin position="54"/>
        <end position="167"/>
    </location>
</feature>
<evidence type="ECO:0000313" key="9">
    <source>
        <dbReference type="EMBL" id="MBB5715714.1"/>
    </source>
</evidence>
<proteinExistence type="predicted"/>
<dbReference type="GO" id="GO:0006629">
    <property type="term" value="P:lipid metabolic process"/>
    <property type="evidence" value="ECO:0007669"/>
    <property type="project" value="UniProtKB-KW"/>
</dbReference>
<gene>
    <name evidence="9" type="ORF">FHS94_002569</name>
</gene>
<dbReference type="PANTHER" id="PTHR23063:SF52">
    <property type="entry name" value="LYSOPHOSPHATIDYLCHOLINE ACYLTRANSFERASE"/>
    <property type="match status" value="1"/>
</dbReference>
<keyword evidence="6" id="KW-0472">Membrane</keyword>
<dbReference type="AlphaFoldDB" id="A0A7W9EUX0"/>
<evidence type="ECO:0000256" key="1">
    <source>
        <dbReference type="ARBA" id="ARBA00004370"/>
    </source>
</evidence>
<organism evidence="9 10">
    <name type="scientific">Sphingomonas aerophila</name>
    <dbReference type="NCBI Taxonomy" id="1344948"/>
    <lineage>
        <taxon>Bacteria</taxon>
        <taxon>Pseudomonadati</taxon>
        <taxon>Pseudomonadota</taxon>
        <taxon>Alphaproteobacteria</taxon>
        <taxon>Sphingomonadales</taxon>
        <taxon>Sphingomonadaceae</taxon>
        <taxon>Sphingomonas</taxon>
    </lineage>
</organism>
<keyword evidence="7 9" id="KW-0012">Acyltransferase</keyword>
<name>A0A7W9EUX0_9SPHN</name>
<evidence type="ECO:0000256" key="2">
    <source>
        <dbReference type="ARBA" id="ARBA00022679"/>
    </source>
</evidence>
<evidence type="ECO:0000313" key="10">
    <source>
        <dbReference type="Proteomes" id="UP000546200"/>
    </source>
</evidence>
<sequence length="236" mass="24882">MSRLLLLVPGYLMMHGAWRVVGRPSPWPTRFLAAAARACGVRASLVGEPLRQDVMVVANHLSWLDILILGGTCGCAFVSKAELEGVPVIGWLATLNRTIFIRRDERRAVPAQIAAIQAGMAAGPVAIFPEGTTGDGVTLLPFKPALFGALDPPSPGARLQPVFLDYGNLAAEVAWGEEGGAANARRVLGRVGTIAVRVHCLKPIDPVAAGGRKAIAATARERIEEALGTRTQAQQG</sequence>
<evidence type="ECO:0000256" key="7">
    <source>
        <dbReference type="ARBA" id="ARBA00023315"/>
    </source>
</evidence>
<dbReference type="PANTHER" id="PTHR23063">
    <property type="entry name" value="PHOSPHOLIPID ACYLTRANSFERASE"/>
    <property type="match status" value="1"/>
</dbReference>
<comment type="caution">
    <text evidence="9">The sequence shown here is derived from an EMBL/GenBank/DDBJ whole genome shotgun (WGS) entry which is preliminary data.</text>
</comment>
<dbReference type="SUPFAM" id="SSF69593">
    <property type="entry name" value="Glycerol-3-phosphate (1)-acyltransferase"/>
    <property type="match status" value="1"/>
</dbReference>
<dbReference type="EMBL" id="JACIJK010000007">
    <property type="protein sequence ID" value="MBB5715714.1"/>
    <property type="molecule type" value="Genomic_DNA"/>
</dbReference>
<accession>A0A7W9EUX0</accession>
<dbReference type="Pfam" id="PF01553">
    <property type="entry name" value="Acyltransferase"/>
    <property type="match status" value="1"/>
</dbReference>
<dbReference type="SMART" id="SM00563">
    <property type="entry name" value="PlsC"/>
    <property type="match status" value="1"/>
</dbReference>
<dbReference type="CDD" id="cd07989">
    <property type="entry name" value="LPLAT_AGPAT-like"/>
    <property type="match status" value="1"/>
</dbReference>
<protein>
    <submittedName>
        <fullName evidence="9">1-acyl-sn-glycerol-3-phosphate acyltransferase</fullName>
        <ecNumber evidence="9">2.3.1.51</ecNumber>
    </submittedName>
</protein>
<evidence type="ECO:0000256" key="3">
    <source>
        <dbReference type="ARBA" id="ARBA00022692"/>
    </source>
</evidence>
<keyword evidence="10" id="KW-1185">Reference proteome</keyword>
<keyword evidence="4" id="KW-1133">Transmembrane helix</keyword>
<keyword evidence="5" id="KW-0443">Lipid metabolism</keyword>
<evidence type="ECO:0000256" key="4">
    <source>
        <dbReference type="ARBA" id="ARBA00022989"/>
    </source>
</evidence>
<comment type="subcellular location">
    <subcellularLocation>
        <location evidence="1">Membrane</location>
    </subcellularLocation>
</comment>
<dbReference type="GO" id="GO:0016020">
    <property type="term" value="C:membrane"/>
    <property type="evidence" value="ECO:0007669"/>
    <property type="project" value="UniProtKB-SubCell"/>
</dbReference>
<keyword evidence="3" id="KW-0812">Transmembrane</keyword>